<dbReference type="InterPro" id="IPR022682">
    <property type="entry name" value="Calpain_domain_III"/>
</dbReference>
<dbReference type="PRINTS" id="PR00704">
    <property type="entry name" value="CALPAIN"/>
</dbReference>
<dbReference type="InterPro" id="IPR036213">
    <property type="entry name" value="Calpain_III_sf"/>
</dbReference>
<evidence type="ECO:0000256" key="4">
    <source>
        <dbReference type="ARBA" id="ARBA00022801"/>
    </source>
</evidence>
<dbReference type="GO" id="GO:0006508">
    <property type="term" value="P:proteolysis"/>
    <property type="evidence" value="ECO:0007669"/>
    <property type="project" value="UniProtKB-KW"/>
</dbReference>
<evidence type="ECO:0000256" key="6">
    <source>
        <dbReference type="PIRSR" id="PIRSR622684-1"/>
    </source>
</evidence>
<dbReference type="AlphaFoldDB" id="A0A6P8QF20"/>
<dbReference type="RefSeq" id="XP_033795159.1">
    <property type="nucleotide sequence ID" value="XM_033939268.1"/>
</dbReference>
<feature type="active site" evidence="6 7">
    <location>
        <position position="187"/>
    </location>
</feature>
<dbReference type="Pfam" id="PF01067">
    <property type="entry name" value="Calpain_III"/>
    <property type="match status" value="1"/>
</dbReference>
<feature type="domain" description="EF-hand" evidence="9">
    <location>
        <begin position="467"/>
        <end position="502"/>
    </location>
</feature>
<reference evidence="11" key="1">
    <citation type="submission" date="2025-08" db="UniProtKB">
        <authorList>
            <consortium name="RefSeq"/>
        </authorList>
    </citation>
    <scope>IDENTIFICATION</scope>
</reference>
<dbReference type="Pfam" id="PF00648">
    <property type="entry name" value="Peptidase_C2"/>
    <property type="match status" value="1"/>
</dbReference>
<evidence type="ECO:0000256" key="3">
    <source>
        <dbReference type="ARBA" id="ARBA00022737"/>
    </source>
</evidence>
<dbReference type="SUPFAM" id="SSF47473">
    <property type="entry name" value="EF-hand"/>
    <property type="match status" value="1"/>
</dbReference>
<dbReference type="PROSITE" id="PS50222">
    <property type="entry name" value="EF_HAND_2"/>
    <property type="match status" value="1"/>
</dbReference>
<dbReference type="Proteomes" id="UP000515159">
    <property type="component" value="Chromosome 3"/>
</dbReference>
<evidence type="ECO:0000256" key="2">
    <source>
        <dbReference type="ARBA" id="ARBA00022670"/>
    </source>
</evidence>
<dbReference type="GeneID" id="117357971"/>
<dbReference type="Gene3D" id="2.60.120.380">
    <property type="match status" value="1"/>
</dbReference>
<dbReference type="OrthoDB" id="424753at2759"/>
<dbReference type="InterPro" id="IPR002048">
    <property type="entry name" value="EF_hand_dom"/>
</dbReference>
<evidence type="ECO:0000256" key="5">
    <source>
        <dbReference type="ARBA" id="ARBA00022807"/>
    </source>
</evidence>
<dbReference type="InterPro" id="IPR022684">
    <property type="entry name" value="Calpain_cysteine_protease"/>
</dbReference>
<dbReference type="InParanoid" id="A0A6P8QF20"/>
<dbReference type="KEGG" id="gsh:117357971"/>
<dbReference type="SMART" id="SM00230">
    <property type="entry name" value="CysPc"/>
    <property type="match status" value="1"/>
</dbReference>
<keyword evidence="2 7" id="KW-0645">Protease</keyword>
<feature type="domain" description="Calpain catalytic" evidence="8">
    <location>
        <begin position="1"/>
        <end position="245"/>
    </location>
</feature>
<evidence type="ECO:0000313" key="11">
    <source>
        <dbReference type="RefSeq" id="XP_033795159.1"/>
    </source>
</evidence>
<dbReference type="InterPro" id="IPR038765">
    <property type="entry name" value="Papain-like_cys_pep_sf"/>
</dbReference>
<dbReference type="PROSITE" id="PS00139">
    <property type="entry name" value="THIOL_PROTEASE_CYS"/>
    <property type="match status" value="1"/>
</dbReference>
<keyword evidence="3" id="KW-0677">Repeat</keyword>
<dbReference type="Gene3D" id="1.10.238.10">
    <property type="entry name" value="EF-hand"/>
    <property type="match status" value="1"/>
</dbReference>
<accession>A0A6P8QF20</accession>
<dbReference type="SUPFAM" id="SSF49758">
    <property type="entry name" value="Calpain large subunit, middle domain (domain III)"/>
    <property type="match status" value="1"/>
</dbReference>
<keyword evidence="10" id="KW-1185">Reference proteome</keyword>
<dbReference type="PANTHER" id="PTHR10183:SF333">
    <property type="entry name" value="CALPAIN-13"/>
    <property type="match status" value="1"/>
</dbReference>
<dbReference type="CDD" id="cd00044">
    <property type="entry name" value="CysPc"/>
    <property type="match status" value="1"/>
</dbReference>
<evidence type="ECO:0000259" key="9">
    <source>
        <dbReference type="PROSITE" id="PS50222"/>
    </source>
</evidence>
<dbReference type="InterPro" id="IPR001300">
    <property type="entry name" value="Peptidase_C2_calpain_cat"/>
</dbReference>
<gene>
    <name evidence="11" type="primary">LOC117357971</name>
</gene>
<dbReference type="Gene3D" id="3.90.70.10">
    <property type="entry name" value="Cysteine proteinases"/>
    <property type="match status" value="1"/>
</dbReference>
<name>A0A6P8QF20_GEOSA</name>
<organism evidence="10 11">
    <name type="scientific">Geotrypetes seraphini</name>
    <name type="common">Gaboon caecilian</name>
    <name type="synonym">Caecilia seraphini</name>
    <dbReference type="NCBI Taxonomy" id="260995"/>
    <lineage>
        <taxon>Eukaryota</taxon>
        <taxon>Metazoa</taxon>
        <taxon>Chordata</taxon>
        <taxon>Craniata</taxon>
        <taxon>Vertebrata</taxon>
        <taxon>Euteleostomi</taxon>
        <taxon>Amphibia</taxon>
        <taxon>Gymnophiona</taxon>
        <taxon>Geotrypetes</taxon>
    </lineage>
</organism>
<keyword evidence="4 7" id="KW-0378">Hydrolase</keyword>
<dbReference type="PANTHER" id="PTHR10183">
    <property type="entry name" value="CALPAIN"/>
    <property type="match status" value="1"/>
</dbReference>
<dbReference type="Pfam" id="PF21875">
    <property type="entry name" value="CAPN13-like_C_EFh"/>
    <property type="match status" value="1"/>
</dbReference>
<evidence type="ECO:0000256" key="1">
    <source>
        <dbReference type="ARBA" id="ARBA00007623"/>
    </source>
</evidence>
<sequence length="594" mass="68536">MQGALGDCWVLAALGALTVDRQFLAHLLPNNQGFKMHYSGIFHFRFWQFGEWVDVVIDDRLPFLHGKYLCVQPRSSNEFWPSLLEKAYAKLKGSYQNLHSGFISEAFVDFTGGVNLGFSMRNDSFDLQNILRGAAKSNSLMASIIYNSEGSDQELENGLVAGHAYTLTGIKKVSYMNGWEYLIRLWNPWGSGEWNGRWSDKSREWEKIDVTWRKRLNIPMEDGEFWMSLKDFEQHFDHIYICNLTPIFLEFNDPPQPWRRTMYVGPWIKGSMESRGLIYETIFKNPPCLVTVRESDRFSTSCNVLASLIQKPCGRQIMLKRDTIPAYIMIQKVDPKILEDGLPNSFLYQSRTEDLSSDLIALHDVSFRGTLNPGTYLLIPYFMRTDRELDFILRVYQRSTDYADEVNNSRAEDMPTFDSRITHDDTYENIFARYCNKTSEIEASQLQKLLNEVVLKDESISVKGEGFSLDACRAILLLMDLNVNGKLNLKEFKSLWKHLDTYKNLFRENDLSSSGSLNISSLQNAVEKAGFQVSHAMLKLMVLRYGDSERINFSSFVCCMIRFEMVTKAFRNLNKDGRGVYVGEEDWLQIIMSS</sequence>
<dbReference type="GO" id="GO:0004198">
    <property type="term" value="F:calcium-dependent cysteine-type endopeptidase activity"/>
    <property type="evidence" value="ECO:0007669"/>
    <property type="project" value="InterPro"/>
</dbReference>
<dbReference type="InterPro" id="IPR000169">
    <property type="entry name" value="Pept_cys_AS"/>
</dbReference>
<protein>
    <submittedName>
        <fullName evidence="11">Calpain-1 catalytic subunit-like isoform X1</fullName>
    </submittedName>
</protein>
<dbReference type="GO" id="GO:0005509">
    <property type="term" value="F:calcium ion binding"/>
    <property type="evidence" value="ECO:0007669"/>
    <property type="project" value="InterPro"/>
</dbReference>
<keyword evidence="5 7" id="KW-0788">Thiol protease</keyword>
<feature type="active site" evidence="6 7">
    <location>
        <position position="163"/>
    </location>
</feature>
<evidence type="ECO:0000259" key="8">
    <source>
        <dbReference type="PROSITE" id="PS50203"/>
    </source>
</evidence>
<dbReference type="GO" id="GO:0005737">
    <property type="term" value="C:cytoplasm"/>
    <property type="evidence" value="ECO:0007669"/>
    <property type="project" value="TreeGrafter"/>
</dbReference>
<dbReference type="SUPFAM" id="SSF54001">
    <property type="entry name" value="Cysteine proteinases"/>
    <property type="match status" value="1"/>
</dbReference>
<evidence type="ECO:0000256" key="7">
    <source>
        <dbReference type="PROSITE-ProRule" id="PRU00239"/>
    </source>
</evidence>
<feature type="active site" evidence="6 7">
    <location>
        <position position="8"/>
    </location>
</feature>
<proteinExistence type="inferred from homology"/>
<dbReference type="InterPro" id="IPR054069">
    <property type="entry name" value="CAPN3/13-like_C_EFh"/>
</dbReference>
<evidence type="ECO:0000313" key="10">
    <source>
        <dbReference type="Proteomes" id="UP000515159"/>
    </source>
</evidence>
<dbReference type="InterPro" id="IPR011992">
    <property type="entry name" value="EF-hand-dom_pair"/>
</dbReference>
<comment type="similarity">
    <text evidence="1">Belongs to the peptidase C2 family.</text>
</comment>
<dbReference type="PROSITE" id="PS50203">
    <property type="entry name" value="CALPAIN_CAT"/>
    <property type="match status" value="1"/>
</dbReference>
<dbReference type="FunFam" id="3.90.70.10:FF:000054">
    <property type="entry name" value="Calpain 14"/>
    <property type="match status" value="1"/>
</dbReference>
<dbReference type="CDD" id="cd16195">
    <property type="entry name" value="EFh_PEF_CAPN13_14"/>
    <property type="match status" value="1"/>
</dbReference>